<comment type="similarity">
    <text evidence="2">Belongs to the LarC family.</text>
</comment>
<dbReference type="Gene3D" id="3.10.20.300">
    <property type="entry name" value="mk0293 like domain"/>
    <property type="match status" value="1"/>
</dbReference>
<evidence type="ECO:0000313" key="5">
    <source>
        <dbReference type="Proteomes" id="UP000198304"/>
    </source>
</evidence>
<keyword evidence="2" id="KW-0456">Lyase</keyword>
<dbReference type="Gene3D" id="3.30.70.1380">
    <property type="entry name" value="Transcriptional regulatory protein pf0864 domain like"/>
    <property type="match status" value="1"/>
</dbReference>
<sequence length="434" mass="49446">MKILYYDCFSGISGDMNLGAMIDLGVNEGDLRRELRKLHLHNEFELEVTRDERKGITGTKVDVKLLHDQHKNHHKKESHSHNHLHTHDGEHCHHDRHDHHHHEEDHHHHHHHHRNLHDIETIISNSHLSNSVKELSLKMFMEVAKAEAKIHGKPIEEVHFHEVGAVDSIVDIIGAAICYDILKVDKVIFSPITVGSGFVDCAHGRFPVPAPATTEILKGVPITSGEIQKEMTTPTGAVIAKVLGEEFTSDKNFTITKVGYGIGHRDNMIPNVLRVFLGETNHQHKEKAKMIECNIDDMNPELYQYVMNKLLEKGAMDVYLTPITMKKSRPAMKFSVLCSHELADSLTNILFQETTTLGIRSYDVDKAMMGRKIVNIDSPYGSVRIKLALLNGEIVKWKPEYEDCKVIAENHNIPIYQVYHTVQQLYLHEDSKDV</sequence>
<dbReference type="AlphaFoldDB" id="A0A239IMM8"/>
<dbReference type="EMBL" id="FZOJ01000029">
    <property type="protein sequence ID" value="SNS94791.1"/>
    <property type="molecule type" value="Genomic_DNA"/>
</dbReference>
<evidence type="ECO:0000256" key="1">
    <source>
        <dbReference type="ARBA" id="ARBA00022596"/>
    </source>
</evidence>
<organism evidence="4 5">
    <name type="scientific">Anaerovirgula multivorans</name>
    <dbReference type="NCBI Taxonomy" id="312168"/>
    <lineage>
        <taxon>Bacteria</taxon>
        <taxon>Bacillati</taxon>
        <taxon>Bacillota</taxon>
        <taxon>Clostridia</taxon>
        <taxon>Peptostreptococcales</taxon>
        <taxon>Natronincolaceae</taxon>
        <taxon>Anaerovirgula</taxon>
    </lineage>
</organism>
<dbReference type="GO" id="GO:0051604">
    <property type="term" value="P:protein maturation"/>
    <property type="evidence" value="ECO:0007669"/>
    <property type="project" value="UniProtKB-UniRule"/>
</dbReference>
<evidence type="ECO:0000256" key="2">
    <source>
        <dbReference type="HAMAP-Rule" id="MF_01074"/>
    </source>
</evidence>
<gene>
    <name evidence="2" type="primary">larC</name>
    <name evidence="4" type="ORF">SAMN05446037_102911</name>
</gene>
<comment type="function">
    <text evidence="2">Involved in the biosynthesis of a nickel-pincer cofactor ((SCS)Ni(II) pincer complex). Binds Ni(2+), and functions in nickel delivery to pyridinium-3,5-bisthiocarboxylic acid mononucleotide (P2TMN), to form the mature cofactor. Is thus probably required for the activation of nickel-pincer cofactor-dependent enzymes.</text>
</comment>
<evidence type="ECO:0000313" key="4">
    <source>
        <dbReference type="EMBL" id="SNS94791.1"/>
    </source>
</evidence>
<feature type="compositionally biased region" description="Basic and acidic residues" evidence="3">
    <location>
        <begin position="85"/>
        <end position="106"/>
    </location>
</feature>
<dbReference type="EC" id="4.99.1.12" evidence="2"/>
<keyword evidence="1 2" id="KW-0533">Nickel</keyword>
<dbReference type="GO" id="GO:0016151">
    <property type="term" value="F:nickel cation binding"/>
    <property type="evidence" value="ECO:0007669"/>
    <property type="project" value="UniProtKB-UniRule"/>
</dbReference>
<dbReference type="HAMAP" id="MF_01074">
    <property type="entry name" value="LarC"/>
    <property type="match status" value="1"/>
</dbReference>
<dbReference type="InterPro" id="IPR002822">
    <property type="entry name" value="Ni_insertion"/>
</dbReference>
<dbReference type="GO" id="GO:0016829">
    <property type="term" value="F:lyase activity"/>
    <property type="evidence" value="ECO:0007669"/>
    <property type="project" value="UniProtKB-UniRule"/>
</dbReference>
<feature type="compositionally biased region" description="Basic residues" evidence="3">
    <location>
        <begin position="70"/>
        <end position="84"/>
    </location>
</feature>
<dbReference type="OrthoDB" id="9765625at2"/>
<reference evidence="4 5" key="1">
    <citation type="submission" date="2017-06" db="EMBL/GenBank/DDBJ databases">
        <authorList>
            <person name="Kim H.J."/>
            <person name="Triplett B.A."/>
        </authorList>
    </citation>
    <scope>NUCLEOTIDE SEQUENCE [LARGE SCALE GENOMIC DNA]</scope>
    <source>
        <strain evidence="4 5">SCA</strain>
    </source>
</reference>
<protein>
    <recommendedName>
        <fullName evidence="2">Pyridinium-3,5-bisthiocarboxylic acid mononucleotide nickel insertion protein</fullName>
        <shortName evidence="2">P2TMN nickel insertion protein</shortName>
        <ecNumber evidence="2">4.99.1.12</ecNumber>
    </recommendedName>
    <alternativeName>
        <fullName evidence="2">Nickel-pincer cofactor biosynthesis protein LarC</fullName>
    </alternativeName>
</protein>
<comment type="catalytic activity">
    <reaction evidence="2">
        <text>Ni(II)-pyridinium-3,5-bisthiocarboxylate mononucleotide = pyridinium-3,5-bisthiocarboxylate mononucleotide + Ni(2+)</text>
        <dbReference type="Rhea" id="RHEA:54784"/>
        <dbReference type="ChEBI" id="CHEBI:49786"/>
        <dbReference type="ChEBI" id="CHEBI:137372"/>
        <dbReference type="ChEBI" id="CHEBI:137373"/>
        <dbReference type="EC" id="4.99.1.12"/>
    </reaction>
</comment>
<accession>A0A239IMM8</accession>
<dbReference type="RefSeq" id="WP_089284665.1">
    <property type="nucleotide sequence ID" value="NZ_FZOJ01000029.1"/>
</dbReference>
<evidence type="ECO:0000256" key="3">
    <source>
        <dbReference type="SAM" id="MobiDB-lite"/>
    </source>
</evidence>
<dbReference type="Pfam" id="PF01969">
    <property type="entry name" value="Ni_insertion"/>
    <property type="match status" value="1"/>
</dbReference>
<dbReference type="Proteomes" id="UP000198304">
    <property type="component" value="Unassembled WGS sequence"/>
</dbReference>
<feature type="region of interest" description="Disordered" evidence="3">
    <location>
        <begin position="70"/>
        <end position="115"/>
    </location>
</feature>
<dbReference type="PANTHER" id="PTHR36566:SF1">
    <property type="entry name" value="PYRIDINIUM-3,5-BISTHIOCARBOXYLIC ACID MONONUCLEOTIDE NICKEL INSERTION PROTEIN"/>
    <property type="match status" value="1"/>
</dbReference>
<keyword evidence="5" id="KW-1185">Reference proteome</keyword>
<name>A0A239IMM8_9FIRM</name>
<dbReference type="PANTHER" id="PTHR36566">
    <property type="entry name" value="NICKEL INSERTION PROTEIN-RELATED"/>
    <property type="match status" value="1"/>
</dbReference>
<proteinExistence type="inferred from homology"/>
<dbReference type="NCBIfam" id="TIGR00299">
    <property type="entry name" value="nickel pincer cofactor biosynthesis protein LarC"/>
    <property type="match status" value="1"/>
</dbReference>